<feature type="transmembrane region" description="Helical" evidence="12">
    <location>
        <begin position="155"/>
        <end position="178"/>
    </location>
</feature>
<sequence length="489" mass="53030">MVPGIVVAMLGTTFVVLPVFYPLRMRSINEYVERRFRSRALKRAVLLASVVKDLLYLGICLYAPTLAMSAVTPVSSDTYVIVIGLIVTFYSAFGGMKAVVWTDVFQATIILVGVVMTTVGSLHSAGGLGSVWRVAGEHGRLDVFNFNFGLYERHTAVNTFIMGVVNFGYGFSFSQATLQRIATQTSVGNTRAVMLTSTVGLWAILTILFLGGIGIYAAYYGCDPLALGLITRADQIVPYYVMQRLGYMTGVPGLFVACLFSGTLSSISSVLNSVPTMLWVDFLSDLQFFQKASENFKTVFNKLLSLKAMERVSWRQSFCHVLNVPIKKFPNLSISSLVAGPIAGVFVLGLAVPACGKTGAITGFVVSAVFMFWLGIGGQIYGSSAPLLALDKHLCSEGLNVTAATSSLNVTSGPLQTSSLHPLYNISYTLYSPVGLLLCLLVGVVVTYAVGCRTTEKVDPQHILHCLRPRAERRSETLRLKKVQNLPEQ</sequence>
<proteinExistence type="inferred from homology"/>
<dbReference type="GeneID" id="108669607"/>
<dbReference type="GO" id="GO:0015293">
    <property type="term" value="F:symporter activity"/>
    <property type="evidence" value="ECO:0007669"/>
    <property type="project" value="TreeGrafter"/>
</dbReference>
<dbReference type="OrthoDB" id="6352050at2759"/>
<evidence type="ECO:0000256" key="1">
    <source>
        <dbReference type="ARBA" id="ARBA00004651"/>
    </source>
</evidence>
<evidence type="ECO:0000313" key="13">
    <source>
        <dbReference type="Proteomes" id="UP000694843"/>
    </source>
</evidence>
<dbReference type="InterPro" id="IPR051163">
    <property type="entry name" value="Sodium:Solute_Symporter_SSF"/>
</dbReference>
<evidence type="ECO:0000256" key="9">
    <source>
        <dbReference type="ARBA" id="ARBA00023136"/>
    </source>
</evidence>
<keyword evidence="13" id="KW-1185">Reference proteome</keyword>
<evidence type="ECO:0000256" key="7">
    <source>
        <dbReference type="ARBA" id="ARBA00023053"/>
    </source>
</evidence>
<dbReference type="RefSeq" id="XP_018012474.2">
    <property type="nucleotide sequence ID" value="XM_018156985.2"/>
</dbReference>
<feature type="transmembrane region" description="Helical" evidence="12">
    <location>
        <begin position="430"/>
        <end position="451"/>
    </location>
</feature>
<accession>A0A8B7NFT3</accession>
<keyword evidence="10" id="KW-0739">Sodium transport</keyword>
<dbReference type="PANTHER" id="PTHR42985">
    <property type="entry name" value="SODIUM-COUPLED MONOCARBOXYLATE TRANSPORTER"/>
    <property type="match status" value="1"/>
</dbReference>
<dbReference type="Pfam" id="PF00474">
    <property type="entry name" value="SSF"/>
    <property type="match status" value="1"/>
</dbReference>
<organism evidence="13 14">
    <name type="scientific">Hyalella azteca</name>
    <name type="common">Amphipod</name>
    <dbReference type="NCBI Taxonomy" id="294128"/>
    <lineage>
        <taxon>Eukaryota</taxon>
        <taxon>Metazoa</taxon>
        <taxon>Ecdysozoa</taxon>
        <taxon>Arthropoda</taxon>
        <taxon>Crustacea</taxon>
        <taxon>Multicrustacea</taxon>
        <taxon>Malacostraca</taxon>
        <taxon>Eumalacostraca</taxon>
        <taxon>Peracarida</taxon>
        <taxon>Amphipoda</taxon>
        <taxon>Senticaudata</taxon>
        <taxon>Talitrida</taxon>
        <taxon>Talitroidea</taxon>
        <taxon>Hyalellidae</taxon>
        <taxon>Hyalella</taxon>
    </lineage>
</organism>
<comment type="similarity">
    <text evidence="2 11">Belongs to the sodium:solute symporter (SSF) (TC 2.A.21) family.</text>
</comment>
<dbReference type="InterPro" id="IPR001734">
    <property type="entry name" value="Na/solute_symporter"/>
</dbReference>
<feature type="transmembrane region" description="Helical" evidence="12">
    <location>
        <begin position="359"/>
        <end position="381"/>
    </location>
</feature>
<evidence type="ECO:0000256" key="8">
    <source>
        <dbReference type="ARBA" id="ARBA00023065"/>
    </source>
</evidence>
<protein>
    <submittedName>
        <fullName evidence="14">Sodium-coupled monocarboxylate transporter 1-like</fullName>
    </submittedName>
</protein>
<feature type="transmembrane region" description="Helical" evidence="12">
    <location>
        <begin position="199"/>
        <end position="219"/>
    </location>
</feature>
<feature type="transmembrane region" description="Helical" evidence="12">
    <location>
        <begin position="107"/>
        <end position="135"/>
    </location>
</feature>
<feature type="transmembrane region" description="Helical" evidence="12">
    <location>
        <begin position="44"/>
        <end position="67"/>
    </location>
</feature>
<keyword evidence="6 12" id="KW-1133">Transmembrane helix</keyword>
<keyword evidence="4" id="KW-1003">Cell membrane</keyword>
<evidence type="ECO:0000256" key="3">
    <source>
        <dbReference type="ARBA" id="ARBA00022448"/>
    </source>
</evidence>
<dbReference type="GO" id="GO:0006814">
    <property type="term" value="P:sodium ion transport"/>
    <property type="evidence" value="ECO:0007669"/>
    <property type="project" value="UniProtKB-KW"/>
</dbReference>
<dbReference type="InterPro" id="IPR038377">
    <property type="entry name" value="Na/Glc_symporter_sf"/>
</dbReference>
<dbReference type="GO" id="GO:0005886">
    <property type="term" value="C:plasma membrane"/>
    <property type="evidence" value="ECO:0007669"/>
    <property type="project" value="UniProtKB-SubCell"/>
</dbReference>
<evidence type="ECO:0000256" key="11">
    <source>
        <dbReference type="RuleBase" id="RU362091"/>
    </source>
</evidence>
<keyword evidence="5 12" id="KW-0812">Transmembrane</keyword>
<evidence type="ECO:0000256" key="4">
    <source>
        <dbReference type="ARBA" id="ARBA00022475"/>
    </source>
</evidence>
<comment type="subcellular location">
    <subcellularLocation>
        <location evidence="1">Cell membrane</location>
        <topology evidence="1">Multi-pass membrane protein</topology>
    </subcellularLocation>
</comment>
<evidence type="ECO:0000256" key="12">
    <source>
        <dbReference type="SAM" id="Phobius"/>
    </source>
</evidence>
<dbReference type="PROSITE" id="PS50283">
    <property type="entry name" value="NA_SOLUT_SYMP_3"/>
    <property type="match status" value="1"/>
</dbReference>
<dbReference type="Proteomes" id="UP000694843">
    <property type="component" value="Unplaced"/>
</dbReference>
<name>A0A8B7NFT3_HYAAZ</name>
<dbReference type="OMA" id="RMDIDFR"/>
<evidence type="ECO:0000313" key="14">
    <source>
        <dbReference type="RefSeq" id="XP_018012474.2"/>
    </source>
</evidence>
<keyword evidence="3" id="KW-0813">Transport</keyword>
<feature type="transmembrane region" description="Helical" evidence="12">
    <location>
        <begin position="79"/>
        <end position="100"/>
    </location>
</feature>
<evidence type="ECO:0000256" key="2">
    <source>
        <dbReference type="ARBA" id="ARBA00006434"/>
    </source>
</evidence>
<dbReference type="PANTHER" id="PTHR42985:SF40">
    <property type="entry name" value="LD47995P-RELATED"/>
    <property type="match status" value="1"/>
</dbReference>
<feature type="transmembrane region" description="Helical" evidence="12">
    <location>
        <begin position="6"/>
        <end position="23"/>
    </location>
</feature>
<gene>
    <name evidence="14" type="primary">LOC108669607</name>
</gene>
<keyword evidence="8" id="KW-0406">Ion transport</keyword>
<keyword evidence="7" id="KW-0915">Sodium</keyword>
<feature type="transmembrane region" description="Helical" evidence="12">
    <location>
        <begin position="332"/>
        <end position="352"/>
    </location>
</feature>
<evidence type="ECO:0000256" key="5">
    <source>
        <dbReference type="ARBA" id="ARBA00022692"/>
    </source>
</evidence>
<reference evidence="14" key="1">
    <citation type="submission" date="2025-08" db="UniProtKB">
        <authorList>
            <consortium name="RefSeq"/>
        </authorList>
    </citation>
    <scope>IDENTIFICATION</scope>
    <source>
        <tissue evidence="14">Whole organism</tissue>
    </source>
</reference>
<dbReference type="AlphaFoldDB" id="A0A8B7NFT3"/>
<keyword evidence="9 12" id="KW-0472">Membrane</keyword>
<evidence type="ECO:0000256" key="6">
    <source>
        <dbReference type="ARBA" id="ARBA00022989"/>
    </source>
</evidence>
<dbReference type="Gene3D" id="1.20.1730.10">
    <property type="entry name" value="Sodium/glucose cotransporter"/>
    <property type="match status" value="1"/>
</dbReference>
<evidence type="ECO:0000256" key="10">
    <source>
        <dbReference type="ARBA" id="ARBA00023201"/>
    </source>
</evidence>
<dbReference type="KEGG" id="hazt:108669607"/>